<keyword evidence="2 7" id="KW-0489">Methyltransferase</keyword>
<dbReference type="Gene3D" id="3.40.50.150">
    <property type="entry name" value="Vaccinia Virus protein VP39"/>
    <property type="match status" value="1"/>
</dbReference>
<reference evidence="7 8" key="1">
    <citation type="submission" date="2018-08" db="EMBL/GenBank/DDBJ databases">
        <title>A genome reference for cultivated species of the human gut microbiota.</title>
        <authorList>
            <person name="Zou Y."/>
            <person name="Xue W."/>
            <person name="Luo G."/>
        </authorList>
    </citation>
    <scope>NUCLEOTIDE SEQUENCE [LARGE SCALE GENOMIC DNA]</scope>
    <source>
        <strain evidence="7 8">AF29-11BH</strain>
    </source>
</reference>
<dbReference type="InterPro" id="IPR002295">
    <property type="entry name" value="N4/N6-MTase_EcoPI_Mod-like"/>
</dbReference>
<keyword evidence="5" id="KW-0680">Restriction system</keyword>
<evidence type="ECO:0000256" key="4">
    <source>
        <dbReference type="ARBA" id="ARBA00022691"/>
    </source>
</evidence>
<dbReference type="RefSeq" id="WP_117526282.1">
    <property type="nucleotide sequence ID" value="NZ_JAQCXC010000003.1"/>
</dbReference>
<dbReference type="AlphaFoldDB" id="A0A3E2UUR2"/>
<dbReference type="EMBL" id="QVEW01000002">
    <property type="protein sequence ID" value="RGC00816.1"/>
    <property type="molecule type" value="Genomic_DNA"/>
</dbReference>
<gene>
    <name evidence="7" type="ORF">DWZ04_02705</name>
</gene>
<evidence type="ECO:0000256" key="3">
    <source>
        <dbReference type="ARBA" id="ARBA00022679"/>
    </source>
</evidence>
<dbReference type="InterPro" id="IPR002052">
    <property type="entry name" value="DNA_methylase_N6_adenine_CS"/>
</dbReference>
<dbReference type="InterPro" id="IPR029063">
    <property type="entry name" value="SAM-dependent_MTases_sf"/>
</dbReference>
<name>A0A3E2UUR2_9FIRM</name>
<evidence type="ECO:0000256" key="5">
    <source>
        <dbReference type="ARBA" id="ARBA00022747"/>
    </source>
</evidence>
<dbReference type="GO" id="GO:0008170">
    <property type="term" value="F:N-methyltransferase activity"/>
    <property type="evidence" value="ECO:0007669"/>
    <property type="project" value="InterPro"/>
</dbReference>
<comment type="similarity">
    <text evidence="1">Belongs to the N(4)/N(6)-methyltransferase family.</text>
</comment>
<comment type="caution">
    <text evidence="7">The sequence shown here is derived from an EMBL/GenBank/DDBJ whole genome shotgun (WGS) entry which is preliminary data.</text>
</comment>
<protein>
    <submittedName>
        <fullName evidence="7">Site-specific DNA-methyltransferase</fullName>
    </submittedName>
</protein>
<dbReference type="PRINTS" id="PR00506">
    <property type="entry name" value="D21N6MTFRASE"/>
</dbReference>
<accession>A0A3E2UUR2</accession>
<organism evidence="7 8">
    <name type="scientific">Faecalibacterium prausnitzii</name>
    <dbReference type="NCBI Taxonomy" id="853"/>
    <lineage>
        <taxon>Bacteria</taxon>
        <taxon>Bacillati</taxon>
        <taxon>Bacillota</taxon>
        <taxon>Clostridia</taxon>
        <taxon>Eubacteriales</taxon>
        <taxon>Oscillospiraceae</taxon>
        <taxon>Faecalibacterium</taxon>
    </lineage>
</organism>
<feature type="domain" description="DNA methylase N-4/N-6" evidence="6">
    <location>
        <begin position="126"/>
        <end position="504"/>
    </location>
</feature>
<dbReference type="PROSITE" id="PS00092">
    <property type="entry name" value="N6_MTASE"/>
    <property type="match status" value="1"/>
</dbReference>
<sequence length="697" mass="79243">MENLKMHSLDGVQRNIELIGKLFPNAITEVKRNGKVEHAIDFDVLRQELSDSIVEGREERYQFTWPDKKKAMLAANAPITATLRPVVTDSVGKDGTPGGFDSENLYIEGDNLEVLKLLQETYLGKVKMIYIDPPYNTGNDFVYEDDFAQSAADYMDNSGQYDEEGNRMVTNTESNGRFHTDWLNMIYPRLKLAKSYLTNDGVIFISIDDGEVENLKKLCDEIFGTDNYINTICLKLKNIAGASGGGEDKRLKKNMEYILVYAKNYRELVPFKNVYQYTPISKMVEEYRNAGISWKYTTALVNPGEKIYVGSTFDGDGLEIKIYKRIGFIIKSVGQIMKEENLTEKEVYDRYAYCIYQTAMPQSSIRPRVMEKVRQIGIESDLYSIEYVPKTGRNKGNTYEQFYKGENFRLFAWLKDVAEEINGILYKKDLQGTLWDFVGETKNLTKEGDVPFPNGKKPVRLLKQMLTMLTSGNDYVLDFFSGSATTAHAVMQLNAEDGGHRKFIMVQLPEKTDEKSEAYKAGYKNICEIGKERIRRAGKQILSAGGGQLSFSETQPDQSTPIDIGFRCLRLDSSNMENVYYTPEETRQQDLFSLVDNVKPDRTPEDLLFQVMLDLGVLLSSPIEVKEIAGKKVFNVADGFLLACFDHDVTEETVKAIAQMKPYYAVFRDSSMANDSVATNFDQIFETYSPETVRKVL</sequence>
<evidence type="ECO:0000313" key="7">
    <source>
        <dbReference type="EMBL" id="RGC00816.1"/>
    </source>
</evidence>
<dbReference type="GO" id="GO:0003677">
    <property type="term" value="F:DNA binding"/>
    <property type="evidence" value="ECO:0007669"/>
    <property type="project" value="InterPro"/>
</dbReference>
<dbReference type="Pfam" id="PF01555">
    <property type="entry name" value="N6_N4_Mtase"/>
    <property type="match status" value="1"/>
</dbReference>
<proteinExistence type="inferred from homology"/>
<dbReference type="SUPFAM" id="SSF53335">
    <property type="entry name" value="S-adenosyl-L-methionine-dependent methyltransferases"/>
    <property type="match status" value="1"/>
</dbReference>
<dbReference type="PIRSF" id="PIRSF015855">
    <property type="entry name" value="TypeIII_Mtase_mKpnI"/>
    <property type="match status" value="1"/>
</dbReference>
<dbReference type="GO" id="GO:0032259">
    <property type="term" value="P:methylation"/>
    <property type="evidence" value="ECO:0007669"/>
    <property type="project" value="UniProtKB-KW"/>
</dbReference>
<evidence type="ECO:0000256" key="2">
    <source>
        <dbReference type="ARBA" id="ARBA00022603"/>
    </source>
</evidence>
<dbReference type="InterPro" id="IPR002941">
    <property type="entry name" value="DNA_methylase_N4/N6"/>
</dbReference>
<dbReference type="Proteomes" id="UP000260783">
    <property type="component" value="Unassembled WGS sequence"/>
</dbReference>
<evidence type="ECO:0000259" key="6">
    <source>
        <dbReference type="Pfam" id="PF01555"/>
    </source>
</evidence>
<keyword evidence="4" id="KW-0949">S-adenosyl-L-methionine</keyword>
<evidence type="ECO:0000313" key="8">
    <source>
        <dbReference type="Proteomes" id="UP000260783"/>
    </source>
</evidence>
<evidence type="ECO:0000256" key="1">
    <source>
        <dbReference type="ARBA" id="ARBA00006594"/>
    </source>
</evidence>
<dbReference type="GO" id="GO:0009307">
    <property type="term" value="P:DNA restriction-modification system"/>
    <property type="evidence" value="ECO:0007669"/>
    <property type="project" value="UniProtKB-KW"/>
</dbReference>
<keyword evidence="3 7" id="KW-0808">Transferase</keyword>